<accession>A0ABS1JW67</accession>
<dbReference type="RefSeq" id="WP_201692416.1">
    <property type="nucleotide sequence ID" value="NZ_JAEQND010000013.1"/>
</dbReference>
<gene>
    <name evidence="5" type="ORF">JI746_21950</name>
</gene>
<sequence length="396" mass="41154">MKTKLFALSIAAAACLASGVAFAAGAADAPDLSGMFQGTPAKPVPAAAAVGPTAKPTPVAGPGQTVLQPVQLTPSGPAVVVDSASVPNIKPVGPGLAVPVTSGEKPAAKKSTGKKSAGSSAAAAPAAAAAPKARGVEAAAGGPTGEKMEPALVALNKWLGRTTGVHVENGVVKFPYGLMEPVLVCAPLHICDIEMEAGETIQNVSVGDTARWQLSPAQQGTTQHIVVKPMISEDEGVISTNVLVTTSKRTYTLTLKSSPTDFVPRIGWYYPQDVVQTWSVGANPAAAAGKADEGETPIAQVDMAKVNLDYSVEGDEMLKPTKVFDDGKRLFLQMPDLSNDAPAVMVDDRLVNYRYRDGFYVIDRVGAKTTLLIGVGREQRKVEITKGRRAKLFGIF</sequence>
<dbReference type="CDD" id="cd06911">
    <property type="entry name" value="VirB9_CagX_TrbG"/>
    <property type="match status" value="1"/>
</dbReference>
<feature type="chain" id="PRO_5045283524" evidence="4">
    <location>
        <begin position="24"/>
        <end position="396"/>
    </location>
</feature>
<reference evidence="5 6" key="1">
    <citation type="journal article" date="2017" name="Int. J. Syst. Evol. Microbiol.">
        <title>Ramlibacter alkalitolerans sp. nov., alkali-tolerant bacterium isolated from soil of ginseng.</title>
        <authorList>
            <person name="Lee D.H."/>
            <person name="Cha C.J."/>
        </authorList>
    </citation>
    <scope>NUCLEOTIDE SEQUENCE [LARGE SCALE GENOMIC DNA]</scope>
    <source>
        <strain evidence="5 6">KACC 19305</strain>
    </source>
</reference>
<feature type="region of interest" description="Disordered" evidence="3">
    <location>
        <begin position="97"/>
        <end position="146"/>
    </location>
</feature>
<dbReference type="InterPro" id="IPR010258">
    <property type="entry name" value="Conjugal_tfr_TrbG/VirB9/CagX"/>
</dbReference>
<feature type="signal peptide" evidence="4">
    <location>
        <begin position="1"/>
        <end position="23"/>
    </location>
</feature>
<feature type="compositionally biased region" description="Low complexity" evidence="3">
    <location>
        <begin position="114"/>
        <end position="141"/>
    </location>
</feature>
<keyword evidence="6" id="KW-1185">Reference proteome</keyword>
<dbReference type="EMBL" id="JAEQND010000013">
    <property type="protein sequence ID" value="MBL0427785.1"/>
    <property type="molecule type" value="Genomic_DNA"/>
</dbReference>
<comment type="similarity">
    <text evidence="1">Belongs to the TrbG/VirB9 family.</text>
</comment>
<comment type="caution">
    <text evidence="5">The sequence shown here is derived from an EMBL/GenBank/DDBJ whole genome shotgun (WGS) entry which is preliminary data.</text>
</comment>
<dbReference type="PROSITE" id="PS51257">
    <property type="entry name" value="PROKAR_LIPOPROTEIN"/>
    <property type="match status" value="1"/>
</dbReference>
<organism evidence="5 6">
    <name type="scientific">Ramlibacter alkalitolerans</name>
    <dbReference type="NCBI Taxonomy" id="2039631"/>
    <lineage>
        <taxon>Bacteria</taxon>
        <taxon>Pseudomonadati</taxon>
        <taxon>Pseudomonadota</taxon>
        <taxon>Betaproteobacteria</taxon>
        <taxon>Burkholderiales</taxon>
        <taxon>Comamonadaceae</taxon>
        <taxon>Ramlibacter</taxon>
    </lineage>
</organism>
<dbReference type="Pfam" id="PF03524">
    <property type="entry name" value="CagX"/>
    <property type="match status" value="1"/>
</dbReference>
<evidence type="ECO:0000256" key="1">
    <source>
        <dbReference type="ARBA" id="ARBA00006135"/>
    </source>
</evidence>
<dbReference type="Gene3D" id="2.60.40.2500">
    <property type="match status" value="1"/>
</dbReference>
<evidence type="ECO:0000256" key="4">
    <source>
        <dbReference type="SAM" id="SignalP"/>
    </source>
</evidence>
<dbReference type="Proteomes" id="UP000622707">
    <property type="component" value="Unassembled WGS sequence"/>
</dbReference>
<dbReference type="InterPro" id="IPR033645">
    <property type="entry name" value="VirB9/CagX/TrbG_C"/>
</dbReference>
<protein>
    <submittedName>
        <fullName evidence="5">TrbG/VirB9 family P-type conjugative transfer protein</fullName>
    </submittedName>
</protein>
<evidence type="ECO:0000313" key="5">
    <source>
        <dbReference type="EMBL" id="MBL0427785.1"/>
    </source>
</evidence>
<keyword evidence="2 4" id="KW-0732">Signal</keyword>
<name>A0ABS1JW67_9BURK</name>
<evidence type="ECO:0000256" key="2">
    <source>
        <dbReference type="ARBA" id="ARBA00022729"/>
    </source>
</evidence>
<proteinExistence type="inferred from homology"/>
<dbReference type="InterPro" id="IPR038161">
    <property type="entry name" value="VirB9/CagX/TrbG_C_sf"/>
</dbReference>
<evidence type="ECO:0000313" key="6">
    <source>
        <dbReference type="Proteomes" id="UP000622707"/>
    </source>
</evidence>
<evidence type="ECO:0000256" key="3">
    <source>
        <dbReference type="SAM" id="MobiDB-lite"/>
    </source>
</evidence>